<proteinExistence type="predicted"/>
<dbReference type="InterPro" id="IPR042230">
    <property type="entry name" value="CusF_sf"/>
</dbReference>
<reference evidence="2" key="1">
    <citation type="submission" date="2020-08" db="EMBL/GenBank/DDBJ databases">
        <title>Ramlibacter sp. USB13 16S ribosomal RNA gene genome sequencing and assembly.</title>
        <authorList>
            <person name="Kang M."/>
        </authorList>
    </citation>
    <scope>NUCLEOTIDE SEQUENCE</scope>
    <source>
        <strain evidence="2">USB13</strain>
    </source>
</reference>
<name>A0A923MRS9_9BURK</name>
<sequence length="96" mass="10296">MIRRISAALLALGLATAAFAQAAWTDAEVRKVDAKTGKITLKHGEIKNLDMPPMTMVFTAKDKALLEGVKAGDHVQFAADKDAAGEYVLTAIQQKK</sequence>
<protein>
    <submittedName>
        <fullName evidence="2">Copper-binding protein</fullName>
    </submittedName>
</protein>
<organism evidence="2 3">
    <name type="scientific">Ramlibacter cellulosilyticus</name>
    <dbReference type="NCBI Taxonomy" id="2764187"/>
    <lineage>
        <taxon>Bacteria</taxon>
        <taxon>Pseudomonadati</taxon>
        <taxon>Pseudomonadota</taxon>
        <taxon>Betaproteobacteria</taxon>
        <taxon>Burkholderiales</taxon>
        <taxon>Comamonadaceae</taxon>
        <taxon>Ramlibacter</taxon>
    </lineage>
</organism>
<evidence type="ECO:0000256" key="1">
    <source>
        <dbReference type="SAM" id="SignalP"/>
    </source>
</evidence>
<dbReference type="AlphaFoldDB" id="A0A923MRS9"/>
<feature type="chain" id="PRO_5037824819" evidence="1">
    <location>
        <begin position="23"/>
        <end position="96"/>
    </location>
</feature>
<dbReference type="RefSeq" id="WP_187077044.1">
    <property type="nucleotide sequence ID" value="NZ_JACORT010000006.1"/>
</dbReference>
<gene>
    <name evidence="2" type="ORF">H8N03_15185</name>
</gene>
<accession>A0A923MRS9</accession>
<evidence type="ECO:0000313" key="2">
    <source>
        <dbReference type="EMBL" id="MBC5784295.1"/>
    </source>
</evidence>
<feature type="signal peptide" evidence="1">
    <location>
        <begin position="1"/>
        <end position="22"/>
    </location>
</feature>
<keyword evidence="3" id="KW-1185">Reference proteome</keyword>
<dbReference type="EMBL" id="JACORT010000006">
    <property type="protein sequence ID" value="MBC5784295.1"/>
    <property type="molecule type" value="Genomic_DNA"/>
</dbReference>
<evidence type="ECO:0000313" key="3">
    <source>
        <dbReference type="Proteomes" id="UP000608513"/>
    </source>
</evidence>
<dbReference type="Gene3D" id="2.40.50.320">
    <property type="entry name" value="Copper binding periplasmic protein CusF"/>
    <property type="match status" value="1"/>
</dbReference>
<comment type="caution">
    <text evidence="2">The sequence shown here is derived from an EMBL/GenBank/DDBJ whole genome shotgun (WGS) entry which is preliminary data.</text>
</comment>
<keyword evidence="1" id="KW-0732">Signal</keyword>
<dbReference type="InterPro" id="IPR021647">
    <property type="entry name" value="CusF_Ec"/>
</dbReference>
<dbReference type="Proteomes" id="UP000608513">
    <property type="component" value="Unassembled WGS sequence"/>
</dbReference>
<dbReference type="Pfam" id="PF11604">
    <property type="entry name" value="CusF_Ec"/>
    <property type="match status" value="1"/>
</dbReference>